<keyword evidence="3" id="KW-1185">Reference proteome</keyword>
<organism evidence="3 4">
    <name type="scientific">Octopus sinensis</name>
    <name type="common">East Asian common octopus</name>
    <dbReference type="NCBI Taxonomy" id="2607531"/>
    <lineage>
        <taxon>Eukaryota</taxon>
        <taxon>Metazoa</taxon>
        <taxon>Spiralia</taxon>
        <taxon>Lophotrochozoa</taxon>
        <taxon>Mollusca</taxon>
        <taxon>Cephalopoda</taxon>
        <taxon>Coleoidea</taxon>
        <taxon>Octopodiformes</taxon>
        <taxon>Octopoda</taxon>
        <taxon>Incirrata</taxon>
        <taxon>Octopodidae</taxon>
        <taxon>Octopus</taxon>
    </lineage>
</organism>
<keyword evidence="1" id="KW-1133">Transmembrane helix</keyword>
<gene>
    <name evidence="4" type="primary">LOC115211843</name>
</gene>
<keyword evidence="2" id="KW-0732">Signal</keyword>
<feature type="transmembrane region" description="Helical" evidence="1">
    <location>
        <begin position="191"/>
        <end position="214"/>
    </location>
</feature>
<keyword evidence="1" id="KW-0812">Transmembrane</keyword>
<dbReference type="RefSeq" id="XP_029636421.1">
    <property type="nucleotide sequence ID" value="XM_029780561.2"/>
</dbReference>
<proteinExistence type="predicted"/>
<evidence type="ECO:0000256" key="1">
    <source>
        <dbReference type="SAM" id="Phobius"/>
    </source>
</evidence>
<dbReference type="KEGG" id="osn:115211843"/>
<feature type="signal peptide" evidence="2">
    <location>
        <begin position="1"/>
        <end position="21"/>
    </location>
</feature>
<feature type="chain" id="PRO_5027908091" evidence="2">
    <location>
        <begin position="22"/>
        <end position="375"/>
    </location>
</feature>
<sequence>MLNRIITCFVLTLVATGAAISRHICSIKTFDNQRGEFVSQNYPSKSTTKILCRLRFNTSLLGNLKVYDSGFNISKLRLDIWYMRSKWLFYTVIPKDEIIHLPKSTAYDMHFHSPKIWFSFYENNQREPSNKVWKPCDKNTTANCGHFVSKGNADGNNPDLQGLNKCPHNSTKPSQPNCLRNAPKQTAKNSAIILISSLIGGLFLIIALIIGVIWKRHQISKHGTVQRRQTHPYSQPDMSSIYVSPNAIVNCQLPQENEESHIYEKITTSIYYDPQAALKTVDSNDKLMSGFYFEPQTIMKNINGNDKLSGLYCEPQTTMKTINSSDKLSGLYCEPQTVMKNINSNDKLTSGLYWEPQTLKDVDKENSTPIYVNIL</sequence>
<name>A0A6P7SEM2_9MOLL</name>
<evidence type="ECO:0000256" key="2">
    <source>
        <dbReference type="SAM" id="SignalP"/>
    </source>
</evidence>
<protein>
    <submittedName>
        <fullName evidence="4">Uncharacterized protein LOC115211843 isoform X1</fullName>
    </submittedName>
</protein>
<accession>A0A6P7SEM2</accession>
<evidence type="ECO:0000313" key="3">
    <source>
        <dbReference type="Proteomes" id="UP000515154"/>
    </source>
</evidence>
<dbReference type="Proteomes" id="UP000515154">
    <property type="component" value="Linkage group LG5"/>
</dbReference>
<dbReference type="AlphaFoldDB" id="A0A6P7SEM2"/>
<evidence type="ECO:0000313" key="4">
    <source>
        <dbReference type="RefSeq" id="XP_029636421.1"/>
    </source>
</evidence>
<reference evidence="4" key="1">
    <citation type="submission" date="2025-08" db="UniProtKB">
        <authorList>
            <consortium name="RefSeq"/>
        </authorList>
    </citation>
    <scope>IDENTIFICATION</scope>
</reference>
<keyword evidence="1" id="KW-0472">Membrane</keyword>